<dbReference type="EMBL" id="CAUWAG010000004">
    <property type="protein sequence ID" value="CAJ2502833.1"/>
    <property type="molecule type" value="Genomic_DNA"/>
</dbReference>
<evidence type="ECO:0000313" key="2">
    <source>
        <dbReference type="EMBL" id="CAJ2502833.1"/>
    </source>
</evidence>
<evidence type="ECO:0000256" key="1">
    <source>
        <dbReference type="SAM" id="MobiDB-lite"/>
    </source>
</evidence>
<feature type="compositionally biased region" description="Basic and acidic residues" evidence="1">
    <location>
        <begin position="373"/>
        <end position="388"/>
    </location>
</feature>
<name>A0AAI8YFI0_9PEZI</name>
<sequence>MSSLSLPPPMLQAESQATVHPIWVSQPQLLSSNVKPIIIDTIAAITSALPPSHRWHGTTMNTRERVNIIQLFLHFKPWDTTHVDDFICRLLHILQPRQIRPNQIRADERRRIAESMHHVRRSPYHPPTAYRDVVEKKLVEILDACEEDHQHPTRRYTAPETLHPVAPESKSKSTHWAFRQHFKDAKDSLKDSLKDTRAWKTRHFGTVASWDAAATTKAQVKPENYDDADNDYRNDHKELPLMSVESFELHHSRISPNTSPKGSRSRLGSAYTHSPKSQSHKEKRSTMPTMSTTTTITDSDSDSSSLELHRSRVSPKTKTKAKSCHEGKKSGSNSSSLTLTTVDSLEIYRAHGVAPAKKKNGKKDKKGKKDSKAKKDASDGKKGSLRRIGEKWSACCNERVAHHMPLDLA</sequence>
<organism evidence="2 3">
    <name type="scientific">Anthostomella pinea</name>
    <dbReference type="NCBI Taxonomy" id="933095"/>
    <lineage>
        <taxon>Eukaryota</taxon>
        <taxon>Fungi</taxon>
        <taxon>Dikarya</taxon>
        <taxon>Ascomycota</taxon>
        <taxon>Pezizomycotina</taxon>
        <taxon>Sordariomycetes</taxon>
        <taxon>Xylariomycetidae</taxon>
        <taxon>Xylariales</taxon>
        <taxon>Xylariaceae</taxon>
        <taxon>Anthostomella</taxon>
    </lineage>
</organism>
<accession>A0AAI8YFI0</accession>
<feature type="region of interest" description="Disordered" evidence="1">
    <location>
        <begin position="351"/>
        <end position="388"/>
    </location>
</feature>
<feature type="region of interest" description="Disordered" evidence="1">
    <location>
        <begin position="250"/>
        <end position="336"/>
    </location>
</feature>
<reference evidence="2" key="1">
    <citation type="submission" date="2023-10" db="EMBL/GenBank/DDBJ databases">
        <authorList>
            <person name="Hackl T."/>
        </authorList>
    </citation>
    <scope>NUCLEOTIDE SEQUENCE</scope>
</reference>
<feature type="compositionally biased region" description="Basic residues" evidence="1">
    <location>
        <begin position="356"/>
        <end position="372"/>
    </location>
</feature>
<keyword evidence="3" id="KW-1185">Reference proteome</keyword>
<proteinExistence type="predicted"/>
<protein>
    <submittedName>
        <fullName evidence="2">Uu.00g102270.m01.CDS01</fullName>
    </submittedName>
</protein>
<comment type="caution">
    <text evidence="2">The sequence shown here is derived from an EMBL/GenBank/DDBJ whole genome shotgun (WGS) entry which is preliminary data.</text>
</comment>
<feature type="compositionally biased region" description="Low complexity" evidence="1">
    <location>
        <begin position="286"/>
        <end position="305"/>
    </location>
</feature>
<dbReference type="Proteomes" id="UP001295740">
    <property type="component" value="Unassembled WGS sequence"/>
</dbReference>
<gene>
    <name evidence="2" type="ORF">KHLLAP_LOCUS3301</name>
</gene>
<feature type="compositionally biased region" description="Basic residues" evidence="1">
    <location>
        <begin position="311"/>
        <end position="322"/>
    </location>
</feature>
<evidence type="ECO:0000313" key="3">
    <source>
        <dbReference type="Proteomes" id="UP001295740"/>
    </source>
</evidence>
<dbReference type="AlphaFoldDB" id="A0AAI8YFI0"/>